<dbReference type="Gramene" id="RZC79852">
    <property type="protein sequence ID" value="RZC79852"/>
    <property type="gene ID" value="C5167_042427"/>
</dbReference>
<reference evidence="2 3" key="1">
    <citation type="journal article" date="2018" name="Science">
        <title>The opium poppy genome and morphinan production.</title>
        <authorList>
            <person name="Guo L."/>
            <person name="Winzer T."/>
            <person name="Yang X."/>
            <person name="Li Y."/>
            <person name="Ning Z."/>
            <person name="He Z."/>
            <person name="Teodor R."/>
            <person name="Lu Y."/>
            <person name="Bowser T.A."/>
            <person name="Graham I.A."/>
            <person name="Ye K."/>
        </authorList>
    </citation>
    <scope>NUCLEOTIDE SEQUENCE [LARGE SCALE GENOMIC DNA]</scope>
    <source>
        <strain evidence="3">cv. HN1</strain>
        <tissue evidence="2">Leaves</tissue>
    </source>
</reference>
<organism evidence="2 3">
    <name type="scientific">Papaver somniferum</name>
    <name type="common">Opium poppy</name>
    <dbReference type="NCBI Taxonomy" id="3469"/>
    <lineage>
        <taxon>Eukaryota</taxon>
        <taxon>Viridiplantae</taxon>
        <taxon>Streptophyta</taxon>
        <taxon>Embryophyta</taxon>
        <taxon>Tracheophyta</taxon>
        <taxon>Spermatophyta</taxon>
        <taxon>Magnoliopsida</taxon>
        <taxon>Ranunculales</taxon>
        <taxon>Papaveraceae</taxon>
        <taxon>Papaveroideae</taxon>
        <taxon>Papaver</taxon>
    </lineage>
</organism>
<sequence length="70" mass="7774">MLELLTVGDGSPTTGYSRGAFSRIKAKPELRGHSYHELRDEIPTLNVFNTKKQLTTDPLDSQLTDQPPCS</sequence>
<protein>
    <submittedName>
        <fullName evidence="2">Uncharacterized protein</fullName>
    </submittedName>
</protein>
<dbReference type="EMBL" id="CM010724">
    <property type="protein sequence ID" value="RZC79852.1"/>
    <property type="molecule type" value="Genomic_DNA"/>
</dbReference>
<accession>A0A4Y7L5E6</accession>
<name>A0A4Y7L5E6_PAPSO</name>
<dbReference type="Proteomes" id="UP000316621">
    <property type="component" value="Chromosome 10"/>
</dbReference>
<feature type="region of interest" description="Disordered" evidence="1">
    <location>
        <begin position="1"/>
        <end position="20"/>
    </location>
</feature>
<gene>
    <name evidence="2" type="ORF">C5167_042427</name>
</gene>
<dbReference type="AlphaFoldDB" id="A0A4Y7L5E6"/>
<evidence type="ECO:0000256" key="1">
    <source>
        <dbReference type="SAM" id="MobiDB-lite"/>
    </source>
</evidence>
<evidence type="ECO:0000313" key="2">
    <source>
        <dbReference type="EMBL" id="RZC79852.1"/>
    </source>
</evidence>
<evidence type="ECO:0000313" key="3">
    <source>
        <dbReference type="Proteomes" id="UP000316621"/>
    </source>
</evidence>
<keyword evidence="3" id="KW-1185">Reference proteome</keyword>
<proteinExistence type="predicted"/>